<feature type="compositionally biased region" description="Polar residues" evidence="1">
    <location>
        <begin position="136"/>
        <end position="159"/>
    </location>
</feature>
<evidence type="ECO:0000313" key="3">
    <source>
        <dbReference type="Proteomes" id="UP000248987"/>
    </source>
</evidence>
<reference evidence="2 3" key="1">
    <citation type="submission" date="2018-06" db="EMBL/GenBank/DDBJ databases">
        <title>Genomic Encyclopedia of Archaeal and Bacterial Type Strains, Phase II (KMG-II): from individual species to whole genera.</title>
        <authorList>
            <person name="Goeker M."/>
        </authorList>
    </citation>
    <scope>NUCLEOTIDE SEQUENCE [LARGE SCALE GENOMIC DNA]</scope>
    <source>
        <strain evidence="2 3">DSM 12408</strain>
    </source>
</reference>
<sequence>MNYIKLLNAAFEKFFCDARLNPNHISLYMALFLDWNSSRFADEFTVSRKDLMTASKIGSKSTYHRCMKDLDCWEYLSYAPSKSPYKGSKIKMFIFGTDEETVVEQYSPILKQVAEQYNPKIEPSIGHYSPTIERYSPTTERYSPKNDTSLGHYSPTNEPTMGHYSPTTGLKMGSNINNTKQENIIKQPKGWQAVINFFLEKSFTADEGKKFFEYYESRHWKTSDGKSIRDWRALAANWMDRSELYSQENKPNVNQLSQITDNLRTTKSKNYGKPL</sequence>
<evidence type="ECO:0000256" key="1">
    <source>
        <dbReference type="SAM" id="MobiDB-lite"/>
    </source>
</evidence>
<accession>A0A327RQ83</accession>
<dbReference type="AlphaFoldDB" id="A0A327RQ83"/>
<evidence type="ECO:0000313" key="2">
    <source>
        <dbReference type="EMBL" id="RAJ19176.1"/>
    </source>
</evidence>
<gene>
    <name evidence="2" type="ORF">LX77_03629</name>
</gene>
<dbReference type="Proteomes" id="UP000248987">
    <property type="component" value="Unassembled WGS sequence"/>
</dbReference>
<name>A0A327RQ83_9FLAO</name>
<dbReference type="RefSeq" id="WP_111626034.1">
    <property type="nucleotide sequence ID" value="NZ_QLLQ01000023.1"/>
</dbReference>
<feature type="region of interest" description="Disordered" evidence="1">
    <location>
        <begin position="252"/>
        <end position="275"/>
    </location>
</feature>
<protein>
    <submittedName>
        <fullName evidence="2">Uncharacterized protein</fullName>
    </submittedName>
</protein>
<feature type="region of interest" description="Disordered" evidence="1">
    <location>
        <begin position="136"/>
        <end position="167"/>
    </location>
</feature>
<proteinExistence type="predicted"/>
<organism evidence="2 3">
    <name type="scientific">Gelidibacter algens</name>
    <dbReference type="NCBI Taxonomy" id="49280"/>
    <lineage>
        <taxon>Bacteria</taxon>
        <taxon>Pseudomonadati</taxon>
        <taxon>Bacteroidota</taxon>
        <taxon>Flavobacteriia</taxon>
        <taxon>Flavobacteriales</taxon>
        <taxon>Flavobacteriaceae</taxon>
        <taxon>Gelidibacter</taxon>
    </lineage>
</organism>
<feature type="compositionally biased region" description="Polar residues" evidence="1">
    <location>
        <begin position="252"/>
        <end position="269"/>
    </location>
</feature>
<keyword evidence="3" id="KW-1185">Reference proteome</keyword>
<dbReference type="EMBL" id="QLLQ01000023">
    <property type="protein sequence ID" value="RAJ19176.1"/>
    <property type="molecule type" value="Genomic_DNA"/>
</dbReference>
<comment type="caution">
    <text evidence="2">The sequence shown here is derived from an EMBL/GenBank/DDBJ whole genome shotgun (WGS) entry which is preliminary data.</text>
</comment>